<reference evidence="1 2" key="1">
    <citation type="submission" date="2015-07" db="EMBL/GenBank/DDBJ databases">
        <authorList>
            <person name="Noorani M."/>
        </authorList>
    </citation>
    <scope>NUCLEOTIDE SEQUENCE [LARGE SCALE GENOMIC DNA]</scope>
    <source>
        <strain evidence="1">BBA 69670</strain>
    </source>
</reference>
<sequence length="220" mass="24796">MEAIYHSHMACNSCAPYQILLVFRIRHISIVQNAKSDSVIPDIDANETSSSNAQASFPTALIQVCLLWFCFTLSRLHAPSSSIFITNQSGTPLLTHHHRIQGRSWTIISPQWGNYPAFSALTFFRALTAKTRIFSSAERALHYLGALFILFTQPSQPIYLDLFTCSVANWDFSTTVSGFFIDNTGHPAFNHYHQMTLILPLFSSPHILAISKHQCVRLHE</sequence>
<dbReference type="AlphaFoldDB" id="A0A0K6FUJ5"/>
<dbReference type="EMBL" id="CYGV01001024">
    <property type="protein sequence ID" value="CUA69945.1"/>
    <property type="molecule type" value="Genomic_DNA"/>
</dbReference>
<gene>
    <name evidence="1" type="ORF">RSOLAG22IIIB_08788</name>
</gene>
<accession>A0A0K6FUJ5</accession>
<dbReference type="Proteomes" id="UP000044841">
    <property type="component" value="Unassembled WGS sequence"/>
</dbReference>
<evidence type="ECO:0000313" key="1">
    <source>
        <dbReference type="EMBL" id="CUA69945.1"/>
    </source>
</evidence>
<keyword evidence="2" id="KW-1185">Reference proteome</keyword>
<organism evidence="1 2">
    <name type="scientific">Rhizoctonia solani</name>
    <dbReference type="NCBI Taxonomy" id="456999"/>
    <lineage>
        <taxon>Eukaryota</taxon>
        <taxon>Fungi</taxon>
        <taxon>Dikarya</taxon>
        <taxon>Basidiomycota</taxon>
        <taxon>Agaricomycotina</taxon>
        <taxon>Agaricomycetes</taxon>
        <taxon>Cantharellales</taxon>
        <taxon>Ceratobasidiaceae</taxon>
        <taxon>Rhizoctonia</taxon>
    </lineage>
</organism>
<evidence type="ECO:0000313" key="2">
    <source>
        <dbReference type="Proteomes" id="UP000044841"/>
    </source>
</evidence>
<protein>
    <submittedName>
        <fullName evidence="1">Uncharacterized protein</fullName>
    </submittedName>
</protein>
<proteinExistence type="predicted"/>
<name>A0A0K6FUJ5_9AGAM</name>